<dbReference type="PANTHER" id="PTHR11559">
    <property type="entry name" value="CARBOXYLESTERASE"/>
    <property type="match status" value="1"/>
</dbReference>
<dbReference type="InterPro" id="IPR019826">
    <property type="entry name" value="Carboxylesterase_B_AS"/>
</dbReference>
<dbReference type="OrthoDB" id="408631at2759"/>
<evidence type="ECO:0000256" key="2">
    <source>
        <dbReference type="ARBA" id="ARBA00005964"/>
    </source>
</evidence>
<dbReference type="GO" id="GO:0016787">
    <property type="term" value="F:hydrolase activity"/>
    <property type="evidence" value="ECO:0007669"/>
    <property type="project" value="UniProtKB-KW"/>
</dbReference>
<keyword evidence="4" id="KW-0732">Signal</keyword>
<evidence type="ECO:0000259" key="9">
    <source>
        <dbReference type="Pfam" id="PF00135"/>
    </source>
</evidence>
<dbReference type="InterPro" id="IPR029058">
    <property type="entry name" value="AB_hydrolase_fold"/>
</dbReference>
<proteinExistence type="inferred from homology"/>
<keyword evidence="3" id="KW-0964">Secreted</keyword>
<dbReference type="Proteomes" id="UP000813444">
    <property type="component" value="Unassembled WGS sequence"/>
</dbReference>
<evidence type="ECO:0000256" key="1">
    <source>
        <dbReference type="ARBA" id="ARBA00004613"/>
    </source>
</evidence>
<gene>
    <name evidence="10" type="ORF">B0I35DRAFT_351920</name>
</gene>
<evidence type="ECO:0000256" key="8">
    <source>
        <dbReference type="RuleBase" id="RU361235"/>
    </source>
</evidence>
<comment type="caution">
    <text evidence="10">The sequence shown here is derived from an EMBL/GenBank/DDBJ whole genome shotgun (WGS) entry which is preliminary data.</text>
</comment>
<dbReference type="SUPFAM" id="SSF53474">
    <property type="entry name" value="alpha/beta-Hydrolases"/>
    <property type="match status" value="1"/>
</dbReference>
<name>A0A8K0SU94_9HYPO</name>
<evidence type="ECO:0000313" key="10">
    <source>
        <dbReference type="EMBL" id="KAH7320838.1"/>
    </source>
</evidence>
<dbReference type="Pfam" id="PF00135">
    <property type="entry name" value="COesterase"/>
    <property type="match status" value="1"/>
</dbReference>
<dbReference type="GO" id="GO:0006629">
    <property type="term" value="P:lipid metabolic process"/>
    <property type="evidence" value="ECO:0007669"/>
    <property type="project" value="UniProtKB-KW"/>
</dbReference>
<evidence type="ECO:0000313" key="11">
    <source>
        <dbReference type="Proteomes" id="UP000813444"/>
    </source>
</evidence>
<protein>
    <recommendedName>
        <fullName evidence="8">Carboxylic ester hydrolase</fullName>
        <ecNumber evidence="8">3.1.1.-</ecNumber>
    </recommendedName>
</protein>
<reference evidence="10" key="1">
    <citation type="journal article" date="2021" name="Nat. Commun.">
        <title>Genetic determinants of endophytism in the Arabidopsis root mycobiome.</title>
        <authorList>
            <person name="Mesny F."/>
            <person name="Miyauchi S."/>
            <person name="Thiergart T."/>
            <person name="Pickel B."/>
            <person name="Atanasova L."/>
            <person name="Karlsson M."/>
            <person name="Huettel B."/>
            <person name="Barry K.W."/>
            <person name="Haridas S."/>
            <person name="Chen C."/>
            <person name="Bauer D."/>
            <person name="Andreopoulos W."/>
            <person name="Pangilinan J."/>
            <person name="LaButti K."/>
            <person name="Riley R."/>
            <person name="Lipzen A."/>
            <person name="Clum A."/>
            <person name="Drula E."/>
            <person name="Henrissat B."/>
            <person name="Kohler A."/>
            <person name="Grigoriev I.V."/>
            <person name="Martin F.M."/>
            <person name="Hacquard S."/>
        </authorList>
    </citation>
    <scope>NUCLEOTIDE SEQUENCE</scope>
    <source>
        <strain evidence="10">MPI-CAGE-CH-0235</strain>
    </source>
</reference>
<evidence type="ECO:0000256" key="6">
    <source>
        <dbReference type="ARBA" id="ARBA00023098"/>
    </source>
</evidence>
<keyword evidence="7" id="KW-0325">Glycoprotein</keyword>
<sequence>MPTAVAPLEERAAKVTVALPSGTVIGDTVLKVESFKGIPFADPPVGSLRLRPPKRLSRPLGTFDATGIAPSCPQMFLSSDALGVVGGVLTDLLSIPFLQPVAGQEDCLSVSVQRPAGTKAGDKLPVLFWIFGGGFELGSTLMYDGTSLLTTAVDQNQPFIFVAVNYRVAGFGFMPGAEILRDGSANLGLLDQRMGLEWVADNIAAFGGDPDKVTIWGESAGSISVLDQMALYGGNATYNGKPLFRGAIMNSGTMVPADPVDCPKGQHIYDTVVRNAGCAGQADTLACLRGLPYNKFLQAANSVPGLLSYSSVALSYLPRPDGVVLPDSPDRLVAQGRYYAVPMIVGDQEDEGTLFALFQPNLTTTNEMAQYLKDYFFPAPSMQQLRDMVGNWNPILTNGSPFRTGVFNEWYPGFKRLAAILGDLVFTLTRRVFLEVATEVNPDVPAWSYLASYNFGTPVMGTFHGSDLLQIFYGILPNNAMRSCRTYYYNFLYNLDPNVGVTRYARWPKWTESKTLMWFEKANSNSLLKDDFRQGSSDWIAANVDMMHV</sequence>
<keyword evidence="11" id="KW-1185">Reference proteome</keyword>
<organism evidence="10 11">
    <name type="scientific">Stachybotrys elegans</name>
    <dbReference type="NCBI Taxonomy" id="80388"/>
    <lineage>
        <taxon>Eukaryota</taxon>
        <taxon>Fungi</taxon>
        <taxon>Dikarya</taxon>
        <taxon>Ascomycota</taxon>
        <taxon>Pezizomycotina</taxon>
        <taxon>Sordariomycetes</taxon>
        <taxon>Hypocreomycetidae</taxon>
        <taxon>Hypocreales</taxon>
        <taxon>Stachybotryaceae</taxon>
        <taxon>Stachybotrys</taxon>
    </lineage>
</organism>
<keyword evidence="6" id="KW-0443">Lipid metabolism</keyword>
<dbReference type="InterPro" id="IPR050309">
    <property type="entry name" value="Type-B_Carboxylest/Lipase"/>
</dbReference>
<comment type="similarity">
    <text evidence="2 8">Belongs to the type-B carboxylesterase/lipase family.</text>
</comment>
<dbReference type="InterPro" id="IPR002018">
    <property type="entry name" value="CarbesteraseB"/>
</dbReference>
<evidence type="ECO:0000256" key="3">
    <source>
        <dbReference type="ARBA" id="ARBA00022525"/>
    </source>
</evidence>
<accession>A0A8K0SU94</accession>
<dbReference type="EC" id="3.1.1.-" evidence="8"/>
<comment type="subcellular location">
    <subcellularLocation>
        <location evidence="1">Secreted</location>
    </subcellularLocation>
</comment>
<dbReference type="AlphaFoldDB" id="A0A8K0SU94"/>
<dbReference type="FunFam" id="3.40.50.1820:FF:000213">
    <property type="entry name" value="Carboxylic ester hydrolase"/>
    <property type="match status" value="1"/>
</dbReference>
<evidence type="ECO:0000256" key="4">
    <source>
        <dbReference type="ARBA" id="ARBA00022729"/>
    </source>
</evidence>
<evidence type="ECO:0000256" key="7">
    <source>
        <dbReference type="ARBA" id="ARBA00023180"/>
    </source>
</evidence>
<evidence type="ECO:0000256" key="5">
    <source>
        <dbReference type="ARBA" id="ARBA00022801"/>
    </source>
</evidence>
<dbReference type="PROSITE" id="PS00122">
    <property type="entry name" value="CARBOXYLESTERASE_B_1"/>
    <property type="match status" value="1"/>
</dbReference>
<keyword evidence="5 8" id="KW-0378">Hydrolase</keyword>
<feature type="domain" description="Carboxylesterase type B" evidence="9">
    <location>
        <begin position="16"/>
        <end position="517"/>
    </location>
</feature>
<dbReference type="Gene3D" id="3.40.50.1820">
    <property type="entry name" value="alpha/beta hydrolase"/>
    <property type="match status" value="1"/>
</dbReference>
<dbReference type="EMBL" id="JAGPNK010000005">
    <property type="protein sequence ID" value="KAH7320838.1"/>
    <property type="molecule type" value="Genomic_DNA"/>
</dbReference>
<dbReference type="GO" id="GO:0005576">
    <property type="term" value="C:extracellular region"/>
    <property type="evidence" value="ECO:0007669"/>
    <property type="project" value="UniProtKB-SubCell"/>
</dbReference>